<keyword evidence="2" id="KW-0238">DNA-binding</keyword>
<organism evidence="3 4">
    <name type="scientific">Mycolicibacterium peregrinum</name>
    <name type="common">Mycobacterium peregrinum</name>
    <dbReference type="NCBI Taxonomy" id="43304"/>
    <lineage>
        <taxon>Bacteria</taxon>
        <taxon>Bacillati</taxon>
        <taxon>Actinomycetota</taxon>
        <taxon>Actinomycetes</taxon>
        <taxon>Mycobacteriales</taxon>
        <taxon>Mycobacteriaceae</taxon>
        <taxon>Mycolicibacterium</taxon>
    </lineage>
</organism>
<dbReference type="PANTHER" id="PTHR30408:SF12">
    <property type="entry name" value="TYPE I RESTRICTION ENZYME MJAVIII SPECIFICITY SUBUNIT"/>
    <property type="match status" value="1"/>
</dbReference>
<proteinExistence type="predicted"/>
<dbReference type="SUPFAM" id="SSF116734">
    <property type="entry name" value="DNA methylase specificity domain"/>
    <property type="match status" value="2"/>
</dbReference>
<protein>
    <recommendedName>
        <fullName evidence="5">Type I restriction modification DNA specificity domain-containing protein</fullName>
    </recommendedName>
</protein>
<dbReference type="InterPro" id="IPR044946">
    <property type="entry name" value="Restrct_endonuc_typeI_TRD_sf"/>
</dbReference>
<comment type="caution">
    <text evidence="3">The sequence shown here is derived from an EMBL/GenBank/DDBJ whole genome shotgun (WGS) entry which is preliminary data.</text>
</comment>
<evidence type="ECO:0000256" key="1">
    <source>
        <dbReference type="ARBA" id="ARBA00022747"/>
    </source>
</evidence>
<dbReference type="AlphaFoldDB" id="A0A1A0QSJ2"/>
<sequence length="310" mass="33953">MAIMPSSGPAFAYSPQLCYFRPVANGPLRARYLYYWFKSEEFWNQADALKGQTDMADFISLADIYSISMRLPSVDEQLVAIGILGAIDDKIAANERMTSAIAELLSANFRRAVSTAEAATVRFFDAFEVDFGEAYKSRSFSAVGVGRPLIRIRDLQSYAPQVWTTETRPGEVIVEPGDVLVGMDGEFRAKCWIGQPGLLNQRVCRIRAKEAGSAFVLEAIRPVLSALEREKSATTVIHLNKADLARSQLRVPQGRALAALEAVAEPLVSSYVAVQAESRQLARTRDELLPLLMSGKVSVADAEAVASEVL</sequence>
<dbReference type="GO" id="GO:0009307">
    <property type="term" value="P:DNA restriction-modification system"/>
    <property type="evidence" value="ECO:0007669"/>
    <property type="project" value="UniProtKB-KW"/>
</dbReference>
<evidence type="ECO:0000313" key="4">
    <source>
        <dbReference type="Proteomes" id="UP000093902"/>
    </source>
</evidence>
<dbReference type="Proteomes" id="UP000093902">
    <property type="component" value="Unassembled WGS sequence"/>
</dbReference>
<evidence type="ECO:0000313" key="3">
    <source>
        <dbReference type="EMBL" id="OBB25087.1"/>
    </source>
</evidence>
<evidence type="ECO:0008006" key="5">
    <source>
        <dbReference type="Google" id="ProtNLM"/>
    </source>
</evidence>
<dbReference type="PANTHER" id="PTHR30408">
    <property type="entry name" value="TYPE-1 RESTRICTION ENZYME ECOKI SPECIFICITY PROTEIN"/>
    <property type="match status" value="1"/>
</dbReference>
<name>A0A1A0QSJ2_MYCPR</name>
<evidence type="ECO:0000256" key="2">
    <source>
        <dbReference type="ARBA" id="ARBA00023125"/>
    </source>
</evidence>
<dbReference type="EMBL" id="LZSO01000038">
    <property type="protein sequence ID" value="OBB25087.1"/>
    <property type="molecule type" value="Genomic_DNA"/>
</dbReference>
<dbReference type="InterPro" id="IPR052021">
    <property type="entry name" value="Type-I_RS_S_subunit"/>
</dbReference>
<gene>
    <name evidence="3" type="ORF">A5792_28845</name>
</gene>
<accession>A0A1A0QSJ2</accession>
<reference evidence="4" key="1">
    <citation type="submission" date="2016-06" db="EMBL/GenBank/DDBJ databases">
        <authorList>
            <person name="Sutton G."/>
            <person name="Brinkac L."/>
            <person name="Sanka R."/>
            <person name="Adams M."/>
            <person name="Lau E."/>
            <person name="Mehaffy C."/>
            <person name="Tameris M."/>
            <person name="Hatherill M."/>
            <person name="Hanekom W."/>
            <person name="Mahomed H."/>
            <person name="Mcshane H."/>
        </authorList>
    </citation>
    <scope>NUCLEOTIDE SEQUENCE [LARGE SCALE GENOMIC DNA]</scope>
    <source>
        <strain evidence="4">852002-51209_SCH5440388</strain>
    </source>
</reference>
<keyword evidence="1" id="KW-0680">Restriction system</keyword>
<dbReference type="Gene3D" id="3.90.220.20">
    <property type="entry name" value="DNA methylase specificity domains"/>
    <property type="match status" value="2"/>
</dbReference>
<dbReference type="GO" id="GO:0003677">
    <property type="term" value="F:DNA binding"/>
    <property type="evidence" value="ECO:0007669"/>
    <property type="project" value="UniProtKB-KW"/>
</dbReference>
<dbReference type="CDD" id="cd17257">
    <property type="entry name" value="RMtype1_S_EcoBI-TRD1-CR1_like"/>
    <property type="match status" value="1"/>
</dbReference>